<sequence length="157" mass="16697">MRHMVYVGYCWNPLPDDCSGCLCPTMDKMDVCKKGKIYYNKTDVNTWPNGQLEVCRYGGSLRDSPNNLMSYNETGSIAWPIAVVQERDPRPNCNGLLDGPSAKLSCIRASMASSGASAPGKPSTAGGQSNVSIATPVGVGHILLVSAVAILVMSVLD</sequence>
<evidence type="ECO:0000313" key="3">
    <source>
        <dbReference type="Proteomes" id="UP001390339"/>
    </source>
</evidence>
<feature type="transmembrane region" description="Helical" evidence="1">
    <location>
        <begin position="138"/>
        <end position="156"/>
    </location>
</feature>
<dbReference type="Proteomes" id="UP001390339">
    <property type="component" value="Unassembled WGS sequence"/>
</dbReference>
<proteinExistence type="predicted"/>
<keyword evidence="1" id="KW-0472">Membrane</keyword>
<protein>
    <submittedName>
        <fullName evidence="2">Uncharacterized protein</fullName>
    </submittedName>
</protein>
<keyword evidence="3" id="KW-1185">Reference proteome</keyword>
<comment type="caution">
    <text evidence="2">The sequence shown here is derived from an EMBL/GenBank/DDBJ whole genome shotgun (WGS) entry which is preliminary data.</text>
</comment>
<reference evidence="2 3" key="1">
    <citation type="journal article" date="2024" name="IMA Fungus">
        <title>Apiospora arundinis, a panoply of carbohydrate-active enzymes and secondary metabolites.</title>
        <authorList>
            <person name="Sorensen T."/>
            <person name="Petersen C."/>
            <person name="Muurmann A.T."/>
            <person name="Christiansen J.V."/>
            <person name="Brundto M.L."/>
            <person name="Overgaard C.K."/>
            <person name="Boysen A.T."/>
            <person name="Wollenberg R.D."/>
            <person name="Larsen T.O."/>
            <person name="Sorensen J.L."/>
            <person name="Nielsen K.L."/>
            <person name="Sondergaard T.E."/>
        </authorList>
    </citation>
    <scope>NUCLEOTIDE SEQUENCE [LARGE SCALE GENOMIC DNA]</scope>
    <source>
        <strain evidence="2 3">AAU 773</strain>
    </source>
</reference>
<name>A0ABR2HNV1_9PEZI</name>
<keyword evidence="1" id="KW-0812">Transmembrane</keyword>
<dbReference type="EMBL" id="JAPCWZ010000009">
    <property type="protein sequence ID" value="KAK8850784.1"/>
    <property type="molecule type" value="Genomic_DNA"/>
</dbReference>
<evidence type="ECO:0000256" key="1">
    <source>
        <dbReference type="SAM" id="Phobius"/>
    </source>
</evidence>
<gene>
    <name evidence="2" type="ORF">PGQ11_013263</name>
</gene>
<evidence type="ECO:0000313" key="2">
    <source>
        <dbReference type="EMBL" id="KAK8850784.1"/>
    </source>
</evidence>
<organism evidence="2 3">
    <name type="scientific">Apiospora arundinis</name>
    <dbReference type="NCBI Taxonomy" id="335852"/>
    <lineage>
        <taxon>Eukaryota</taxon>
        <taxon>Fungi</taxon>
        <taxon>Dikarya</taxon>
        <taxon>Ascomycota</taxon>
        <taxon>Pezizomycotina</taxon>
        <taxon>Sordariomycetes</taxon>
        <taxon>Xylariomycetidae</taxon>
        <taxon>Amphisphaeriales</taxon>
        <taxon>Apiosporaceae</taxon>
        <taxon>Apiospora</taxon>
    </lineage>
</organism>
<accession>A0ABR2HNV1</accession>
<keyword evidence="1" id="KW-1133">Transmembrane helix</keyword>